<name>A0A8X6VSE0_TRICX</name>
<dbReference type="AlphaFoldDB" id="A0A8X6VSE0"/>
<dbReference type="Proteomes" id="UP000887159">
    <property type="component" value="Unassembled WGS sequence"/>
</dbReference>
<dbReference type="EMBL" id="BMAU01021353">
    <property type="protein sequence ID" value="GFY19610.1"/>
    <property type="molecule type" value="Genomic_DNA"/>
</dbReference>
<evidence type="ECO:0000313" key="1">
    <source>
        <dbReference type="EMBL" id="GFY19610.1"/>
    </source>
</evidence>
<reference evidence="1" key="1">
    <citation type="submission" date="2020-08" db="EMBL/GenBank/DDBJ databases">
        <title>Multicomponent nature underlies the extraordinary mechanical properties of spider dragline silk.</title>
        <authorList>
            <person name="Kono N."/>
            <person name="Nakamura H."/>
            <person name="Mori M."/>
            <person name="Yoshida Y."/>
            <person name="Ohtoshi R."/>
            <person name="Malay A.D."/>
            <person name="Moran D.A.P."/>
            <person name="Tomita M."/>
            <person name="Numata K."/>
            <person name="Arakawa K."/>
        </authorList>
    </citation>
    <scope>NUCLEOTIDE SEQUENCE</scope>
</reference>
<keyword evidence="2" id="KW-1185">Reference proteome</keyword>
<gene>
    <name evidence="1" type="ORF">TNCV_4647821</name>
</gene>
<organism evidence="1 2">
    <name type="scientific">Trichonephila clavipes</name>
    <name type="common">Golden silk orbweaver</name>
    <name type="synonym">Nephila clavipes</name>
    <dbReference type="NCBI Taxonomy" id="2585209"/>
    <lineage>
        <taxon>Eukaryota</taxon>
        <taxon>Metazoa</taxon>
        <taxon>Ecdysozoa</taxon>
        <taxon>Arthropoda</taxon>
        <taxon>Chelicerata</taxon>
        <taxon>Arachnida</taxon>
        <taxon>Araneae</taxon>
        <taxon>Araneomorphae</taxon>
        <taxon>Entelegynae</taxon>
        <taxon>Araneoidea</taxon>
        <taxon>Nephilidae</taxon>
        <taxon>Trichonephila</taxon>
    </lineage>
</organism>
<proteinExistence type="predicted"/>
<sequence length="141" mass="15918">MTELHQTREVRFLQPIADVFKVPGHLPIRLFKPAGWNSLTHPIISDWKKHGSVPSVSFTTTIDSSTTKACIDCDPLVVVHRKPYGGYVNRPVTSTLRIPSLSFFSYNSRHSLPYKCIAPTCERERRNGQPPKQACTFHGSQ</sequence>
<accession>A0A8X6VSE0</accession>
<comment type="caution">
    <text evidence="1">The sequence shown here is derived from an EMBL/GenBank/DDBJ whole genome shotgun (WGS) entry which is preliminary data.</text>
</comment>
<evidence type="ECO:0000313" key="2">
    <source>
        <dbReference type="Proteomes" id="UP000887159"/>
    </source>
</evidence>
<protein>
    <submittedName>
        <fullName evidence="1">Uncharacterized protein</fullName>
    </submittedName>
</protein>